<dbReference type="GO" id="GO:0004034">
    <property type="term" value="F:aldose 1-epimerase activity"/>
    <property type="evidence" value="ECO:0007669"/>
    <property type="project" value="UniProtKB-EC"/>
</dbReference>
<dbReference type="KEGG" id="ruj:E5Z56_03240"/>
<keyword evidence="13" id="KW-1185">Reference proteome</keyword>
<comment type="catalytic activity">
    <reaction evidence="1 8">
        <text>alpha-D-glucose = beta-D-glucose</text>
        <dbReference type="Rhea" id="RHEA:10264"/>
        <dbReference type="ChEBI" id="CHEBI:15903"/>
        <dbReference type="ChEBI" id="CHEBI:17925"/>
        <dbReference type="EC" id="5.1.3.3"/>
    </reaction>
</comment>
<dbReference type="RefSeq" id="WP_138156503.1">
    <property type="nucleotide sequence ID" value="NZ_CP039381.1"/>
</dbReference>
<dbReference type="InterPro" id="IPR018052">
    <property type="entry name" value="Ald1_epimerase_CS"/>
</dbReference>
<dbReference type="PIRSF" id="PIRSF005096">
    <property type="entry name" value="GALM"/>
    <property type="match status" value="1"/>
</dbReference>
<dbReference type="NCBIfam" id="NF008277">
    <property type="entry name" value="PRK11055.1"/>
    <property type="match status" value="1"/>
</dbReference>
<feature type="active site" description="Proton donor" evidence="9">
    <location>
        <position position="177"/>
    </location>
</feature>
<dbReference type="EC" id="5.1.3.3" evidence="4 8"/>
<organism evidence="12 13">
    <name type="scientific">Ruminococcus bovis</name>
    <dbReference type="NCBI Taxonomy" id="2564099"/>
    <lineage>
        <taxon>Bacteria</taxon>
        <taxon>Bacillati</taxon>
        <taxon>Bacillota</taxon>
        <taxon>Clostridia</taxon>
        <taxon>Eubacteriales</taxon>
        <taxon>Oscillospiraceae</taxon>
        <taxon>Ruminococcus</taxon>
    </lineage>
</organism>
<reference evidence="12 13" key="1">
    <citation type="submission" date="2019-04" db="EMBL/GenBank/DDBJ databases">
        <authorList>
            <person name="Embree M."/>
            <person name="Gaffney J.R."/>
        </authorList>
    </citation>
    <scope>NUCLEOTIDE SEQUENCE [LARGE SCALE GENOMIC DNA]</scope>
    <source>
        <strain evidence="12 13">JE7A12</strain>
    </source>
</reference>
<keyword evidence="7 8" id="KW-0119">Carbohydrate metabolism</keyword>
<evidence type="ECO:0000313" key="13">
    <source>
        <dbReference type="Proteomes" id="UP000301475"/>
    </source>
</evidence>
<evidence type="ECO:0000256" key="5">
    <source>
        <dbReference type="ARBA" id="ARBA00014165"/>
    </source>
</evidence>
<dbReference type="InterPro" id="IPR047215">
    <property type="entry name" value="Galactose_mutarotase-like"/>
</dbReference>
<evidence type="ECO:0000256" key="8">
    <source>
        <dbReference type="PIRNR" id="PIRNR005096"/>
    </source>
</evidence>
<dbReference type="CDD" id="cd09019">
    <property type="entry name" value="galactose_mutarotase_like"/>
    <property type="match status" value="1"/>
</dbReference>
<dbReference type="PANTHER" id="PTHR10091">
    <property type="entry name" value="ALDOSE-1-EPIMERASE"/>
    <property type="match status" value="1"/>
</dbReference>
<dbReference type="GO" id="GO:0030246">
    <property type="term" value="F:carbohydrate binding"/>
    <property type="evidence" value="ECO:0007669"/>
    <property type="project" value="InterPro"/>
</dbReference>
<evidence type="ECO:0000256" key="10">
    <source>
        <dbReference type="PIRSR" id="PIRSR005096-2"/>
    </source>
</evidence>
<feature type="binding site" evidence="11">
    <location>
        <begin position="177"/>
        <end position="179"/>
    </location>
    <ligand>
        <name>beta-D-galactose</name>
        <dbReference type="ChEBI" id="CHEBI:27667"/>
    </ligand>
</feature>
<evidence type="ECO:0000256" key="3">
    <source>
        <dbReference type="ARBA" id="ARBA00006206"/>
    </source>
</evidence>
<evidence type="ECO:0000256" key="11">
    <source>
        <dbReference type="PIRSR" id="PIRSR005096-3"/>
    </source>
</evidence>
<gene>
    <name evidence="12" type="ORF">E5Z56_03240</name>
</gene>
<proteinExistence type="inferred from homology"/>
<dbReference type="EMBL" id="CP039381">
    <property type="protein sequence ID" value="QCT06426.1"/>
    <property type="molecule type" value="Genomic_DNA"/>
</dbReference>
<accession>A0A4P8XTU2</accession>
<dbReference type="SUPFAM" id="SSF74650">
    <property type="entry name" value="Galactose mutarotase-like"/>
    <property type="match status" value="1"/>
</dbReference>
<evidence type="ECO:0000256" key="6">
    <source>
        <dbReference type="ARBA" id="ARBA00023235"/>
    </source>
</evidence>
<evidence type="ECO:0000256" key="1">
    <source>
        <dbReference type="ARBA" id="ARBA00001614"/>
    </source>
</evidence>
<keyword evidence="6 8" id="KW-0413">Isomerase</keyword>
<feature type="active site" description="Proton acceptor" evidence="9">
    <location>
        <position position="315"/>
    </location>
</feature>
<dbReference type="UniPathway" id="UPA00242"/>
<dbReference type="PROSITE" id="PS00545">
    <property type="entry name" value="ALDOSE_1_EPIMERASE"/>
    <property type="match status" value="1"/>
</dbReference>
<protein>
    <recommendedName>
        <fullName evidence="5 8">Aldose 1-epimerase</fullName>
        <ecNumber evidence="4 8">5.1.3.3</ecNumber>
    </recommendedName>
</protein>
<sequence>MSKVEIRDFETTSKGENTHLYTIVNNIGESVTVCDYGATIVSLMIKDKDDNLTDVVLGYKHIADYENNGTYFGGTIGRCCGRIANGKFTLEGKAYTLPINNGNNHLHGGNVGFNRKLWNTKIENDSVVFTMTSADGEEGYPGNLKVKVKYTFDNDSTLTIEYGAVSDKDTVCNMTNHSYFNLNGDTSGSVINHLLKVNSKSYIPINKNLIPTGEITPTKGSPFDFSEFKEVETALNSSDIQISLEKGIDHMFVLNHNGDDLVLASSLIGEKTGINLKCYTTQKGVHIYSANYVDVPLTESKHSKAYKENSGICFETQGFPDAVNQDIFPTTVIKANEKYKQTTKFVFN</sequence>
<dbReference type="AlphaFoldDB" id="A0A4P8XTU2"/>
<dbReference type="Proteomes" id="UP000301475">
    <property type="component" value="Chromosome"/>
</dbReference>
<dbReference type="InterPro" id="IPR014718">
    <property type="entry name" value="GH-type_carb-bd"/>
</dbReference>
<evidence type="ECO:0000256" key="2">
    <source>
        <dbReference type="ARBA" id="ARBA00005028"/>
    </source>
</evidence>
<feature type="binding site" evidence="10">
    <location>
        <position position="249"/>
    </location>
    <ligand>
        <name>beta-D-galactose</name>
        <dbReference type="ChEBI" id="CHEBI:27667"/>
    </ligand>
</feature>
<dbReference type="InterPro" id="IPR015443">
    <property type="entry name" value="Aldose_1-epimerase"/>
</dbReference>
<evidence type="ECO:0000256" key="7">
    <source>
        <dbReference type="ARBA" id="ARBA00023277"/>
    </source>
</evidence>
<dbReference type="GO" id="GO:0033499">
    <property type="term" value="P:galactose catabolic process via UDP-galactose, Leloir pathway"/>
    <property type="evidence" value="ECO:0007669"/>
    <property type="project" value="TreeGrafter"/>
</dbReference>
<evidence type="ECO:0000313" key="12">
    <source>
        <dbReference type="EMBL" id="QCT06426.1"/>
    </source>
</evidence>
<dbReference type="Pfam" id="PF01263">
    <property type="entry name" value="Aldose_epim"/>
    <property type="match status" value="1"/>
</dbReference>
<comment type="pathway">
    <text evidence="2 8">Carbohydrate metabolism; hexose metabolism.</text>
</comment>
<dbReference type="Gene3D" id="2.70.98.10">
    <property type="match status" value="1"/>
</dbReference>
<dbReference type="OrthoDB" id="9779408at2"/>
<evidence type="ECO:0000256" key="4">
    <source>
        <dbReference type="ARBA" id="ARBA00013185"/>
    </source>
</evidence>
<comment type="similarity">
    <text evidence="3 8">Belongs to the aldose epimerase family.</text>
</comment>
<dbReference type="PANTHER" id="PTHR10091:SF0">
    <property type="entry name" value="GALACTOSE MUTAROTASE"/>
    <property type="match status" value="1"/>
</dbReference>
<name>A0A4P8XTU2_9FIRM</name>
<dbReference type="InterPro" id="IPR008183">
    <property type="entry name" value="Aldose_1/G6P_1-epimerase"/>
</dbReference>
<dbReference type="GO" id="GO:0006006">
    <property type="term" value="P:glucose metabolic process"/>
    <property type="evidence" value="ECO:0007669"/>
    <property type="project" value="TreeGrafter"/>
</dbReference>
<dbReference type="InterPro" id="IPR011013">
    <property type="entry name" value="Gal_mutarotase_sf_dom"/>
</dbReference>
<evidence type="ECO:0000256" key="9">
    <source>
        <dbReference type="PIRSR" id="PIRSR005096-1"/>
    </source>
</evidence>